<evidence type="ECO:0000313" key="1">
    <source>
        <dbReference type="EMBL" id="GFX88527.1"/>
    </source>
</evidence>
<dbReference type="Proteomes" id="UP000887159">
    <property type="component" value="Unassembled WGS sequence"/>
</dbReference>
<keyword evidence="2" id="KW-1185">Reference proteome</keyword>
<organism evidence="1 2">
    <name type="scientific">Trichonephila clavipes</name>
    <name type="common">Golden silk orbweaver</name>
    <name type="synonym">Nephila clavipes</name>
    <dbReference type="NCBI Taxonomy" id="2585209"/>
    <lineage>
        <taxon>Eukaryota</taxon>
        <taxon>Metazoa</taxon>
        <taxon>Ecdysozoa</taxon>
        <taxon>Arthropoda</taxon>
        <taxon>Chelicerata</taxon>
        <taxon>Arachnida</taxon>
        <taxon>Araneae</taxon>
        <taxon>Araneomorphae</taxon>
        <taxon>Entelegynae</taxon>
        <taxon>Araneoidea</taxon>
        <taxon>Nephilidae</taxon>
        <taxon>Trichonephila</taxon>
    </lineage>
</organism>
<sequence length="87" mass="9923">MLPVLGKKAVLEWCMEGLIGLSYVCPKCGKSMEIRTGKKVNDYFCNGTAKIQSSVKKDTHHVLRSVKKWFWIELSNMDLCTVLVMQK</sequence>
<reference evidence="1" key="1">
    <citation type="submission" date="2020-08" db="EMBL/GenBank/DDBJ databases">
        <title>Multicomponent nature underlies the extraordinary mechanical properties of spider dragline silk.</title>
        <authorList>
            <person name="Kono N."/>
            <person name="Nakamura H."/>
            <person name="Mori M."/>
            <person name="Yoshida Y."/>
            <person name="Ohtoshi R."/>
            <person name="Malay A.D."/>
            <person name="Moran D.A.P."/>
            <person name="Tomita M."/>
            <person name="Numata K."/>
            <person name="Arakawa K."/>
        </authorList>
    </citation>
    <scope>NUCLEOTIDE SEQUENCE</scope>
</reference>
<name>A0A8X6RFF4_TRICX</name>
<dbReference type="AlphaFoldDB" id="A0A8X6RFF4"/>
<gene>
    <name evidence="1" type="ORF">TNCV_2659381</name>
</gene>
<accession>A0A8X6RFF4</accession>
<comment type="caution">
    <text evidence="1">The sequence shown here is derived from an EMBL/GenBank/DDBJ whole genome shotgun (WGS) entry which is preliminary data.</text>
</comment>
<protein>
    <submittedName>
        <fullName evidence="1">Uncharacterized protein</fullName>
    </submittedName>
</protein>
<dbReference type="EMBL" id="BMAU01021053">
    <property type="protein sequence ID" value="GFX88527.1"/>
    <property type="molecule type" value="Genomic_DNA"/>
</dbReference>
<proteinExistence type="predicted"/>
<evidence type="ECO:0000313" key="2">
    <source>
        <dbReference type="Proteomes" id="UP000887159"/>
    </source>
</evidence>
<dbReference type="SUPFAM" id="SSF161187">
    <property type="entry name" value="YfgJ-like"/>
    <property type="match status" value="1"/>
</dbReference>